<evidence type="ECO:0000256" key="1">
    <source>
        <dbReference type="ARBA" id="ARBA00023015"/>
    </source>
</evidence>
<gene>
    <name evidence="5" type="ORF">FKR81_34505</name>
</gene>
<organism evidence="5 6">
    <name type="scientific">Lentzea tibetensis</name>
    <dbReference type="NCBI Taxonomy" id="2591470"/>
    <lineage>
        <taxon>Bacteria</taxon>
        <taxon>Bacillati</taxon>
        <taxon>Actinomycetota</taxon>
        <taxon>Actinomycetes</taxon>
        <taxon>Pseudonocardiales</taxon>
        <taxon>Pseudonocardiaceae</taxon>
        <taxon>Lentzea</taxon>
    </lineage>
</organism>
<comment type="caution">
    <text evidence="5">The sequence shown here is derived from an EMBL/GenBank/DDBJ whole genome shotgun (WGS) entry which is preliminary data.</text>
</comment>
<dbReference type="PANTHER" id="PTHR46796:SF15">
    <property type="entry name" value="BLL1074 PROTEIN"/>
    <property type="match status" value="1"/>
</dbReference>
<dbReference type="GO" id="GO:0043565">
    <property type="term" value="F:sequence-specific DNA binding"/>
    <property type="evidence" value="ECO:0007669"/>
    <property type="project" value="InterPro"/>
</dbReference>
<evidence type="ECO:0000313" key="6">
    <source>
        <dbReference type="Proteomes" id="UP000316639"/>
    </source>
</evidence>
<dbReference type="InterPro" id="IPR018060">
    <property type="entry name" value="HTH_AraC"/>
</dbReference>
<name>A0A563EJT0_9PSEU</name>
<reference evidence="5 6" key="1">
    <citation type="submission" date="2019-07" db="EMBL/GenBank/DDBJ databases">
        <title>Lentzea xizangensis sp. nov., isolated from Qinghai-Tibetan Plateau Soils.</title>
        <authorList>
            <person name="Huang J."/>
        </authorList>
    </citation>
    <scope>NUCLEOTIDE SEQUENCE [LARGE SCALE GENOMIC DNA]</scope>
    <source>
        <strain evidence="5 6">FXJ1.1311</strain>
    </source>
</reference>
<evidence type="ECO:0000313" key="5">
    <source>
        <dbReference type="EMBL" id="TWP46933.1"/>
    </source>
</evidence>
<dbReference type="Proteomes" id="UP000316639">
    <property type="component" value="Unassembled WGS sequence"/>
</dbReference>
<dbReference type="InterPro" id="IPR050204">
    <property type="entry name" value="AraC_XylS_family_regulators"/>
</dbReference>
<keyword evidence="6" id="KW-1185">Reference proteome</keyword>
<dbReference type="PROSITE" id="PS01124">
    <property type="entry name" value="HTH_ARAC_FAMILY_2"/>
    <property type="match status" value="1"/>
</dbReference>
<dbReference type="SMART" id="SM00342">
    <property type="entry name" value="HTH_ARAC"/>
    <property type="match status" value="1"/>
</dbReference>
<dbReference type="EMBL" id="VOBR01000029">
    <property type="protein sequence ID" value="TWP46933.1"/>
    <property type="molecule type" value="Genomic_DNA"/>
</dbReference>
<dbReference type="AlphaFoldDB" id="A0A563EJT0"/>
<evidence type="ECO:0000256" key="2">
    <source>
        <dbReference type="ARBA" id="ARBA00023125"/>
    </source>
</evidence>
<dbReference type="Pfam" id="PF12833">
    <property type="entry name" value="HTH_18"/>
    <property type="match status" value="1"/>
</dbReference>
<protein>
    <submittedName>
        <fullName evidence="5">Helix-turn-helix transcriptional regulator</fullName>
    </submittedName>
</protein>
<dbReference type="InterPro" id="IPR009057">
    <property type="entry name" value="Homeodomain-like_sf"/>
</dbReference>
<keyword evidence="3" id="KW-0804">Transcription</keyword>
<dbReference type="OrthoDB" id="2559672at2"/>
<feature type="domain" description="HTH araC/xylS-type" evidence="4">
    <location>
        <begin position="141"/>
        <end position="224"/>
    </location>
</feature>
<keyword evidence="1" id="KW-0805">Transcription regulation</keyword>
<dbReference type="GO" id="GO:0003700">
    <property type="term" value="F:DNA-binding transcription factor activity"/>
    <property type="evidence" value="ECO:0007669"/>
    <property type="project" value="InterPro"/>
</dbReference>
<evidence type="ECO:0000256" key="3">
    <source>
        <dbReference type="ARBA" id="ARBA00023163"/>
    </source>
</evidence>
<proteinExistence type="predicted"/>
<sequence>MRTEPGVHRGLPGRSLTIVLTLDGTVDMACGSFETLVSGLHDTAVLITHPGVQHGVQVELTPLGARALFGLPAGELAFTSLTWDSLGAPGDEVLDRLRSALTWADRFAVLDSVFARLLSPVRLPAPEVVWAWERLAAGSGVGDIAREVGWSRQHLAGAFRREYGLTPKVAGRVMRFERANLMLRGMRRPGLAEVAVVCGYTDQAHFTREWRAFSGATPTEWMAAELPFVQDVSVLPAASS</sequence>
<accession>A0A563EJT0</accession>
<dbReference type="Gene3D" id="1.10.10.60">
    <property type="entry name" value="Homeodomain-like"/>
    <property type="match status" value="1"/>
</dbReference>
<dbReference type="PANTHER" id="PTHR46796">
    <property type="entry name" value="HTH-TYPE TRANSCRIPTIONAL ACTIVATOR RHAS-RELATED"/>
    <property type="match status" value="1"/>
</dbReference>
<dbReference type="SUPFAM" id="SSF46689">
    <property type="entry name" value="Homeodomain-like"/>
    <property type="match status" value="1"/>
</dbReference>
<evidence type="ECO:0000259" key="4">
    <source>
        <dbReference type="PROSITE" id="PS01124"/>
    </source>
</evidence>
<keyword evidence="2" id="KW-0238">DNA-binding</keyword>